<sequence length="276" mass="32373">EIIKSNITIDDLEKINQLSDKEFLQIGTHAAEIAKDDGVREAINIKIKRLVDGKGFVVVGCDVTTKILPDAEIKIVLDADIETRVFRRINQLGYENDFALIFDDLMQRDFKSYDLIQQAKQISTIIDTKNLSLDQAIQKILKLVIYHSLQHKIWNLIKKNKEGCKKKTKQLTFHQEVLSPIEATYDIQSVNTFSIINNIKSIEVDNSKKIEIKFEYNKILVARKYSEEEVVEKTSPYEHLEFMKNLFHYYEVIEKEYDDIDKIIPLDRNYEFYFKI</sequence>
<feature type="non-terminal residue" evidence="9">
    <location>
        <position position="276"/>
    </location>
</feature>
<dbReference type="InterPro" id="IPR011994">
    <property type="entry name" value="Cytidylate_kinase_dom"/>
</dbReference>
<gene>
    <name evidence="9" type="ORF">CPELLU_LOCUS18122</name>
</gene>
<dbReference type="EMBL" id="CAJVQA010034324">
    <property type="protein sequence ID" value="CAG8805616.1"/>
    <property type="molecule type" value="Genomic_DNA"/>
</dbReference>
<comment type="caution">
    <text evidence="9">The sequence shown here is derived from an EMBL/GenBank/DDBJ whole genome shotgun (WGS) entry which is preliminary data.</text>
</comment>
<evidence type="ECO:0000313" key="10">
    <source>
        <dbReference type="Proteomes" id="UP000789759"/>
    </source>
</evidence>
<accession>A0A9N9K2G4</accession>
<comment type="catalytic activity">
    <reaction evidence="6">
        <text>dCMP + ATP = dCDP + ADP</text>
        <dbReference type="Rhea" id="RHEA:25094"/>
        <dbReference type="ChEBI" id="CHEBI:30616"/>
        <dbReference type="ChEBI" id="CHEBI:57566"/>
        <dbReference type="ChEBI" id="CHEBI:58593"/>
        <dbReference type="ChEBI" id="CHEBI:456216"/>
        <dbReference type="EC" id="2.7.4.25"/>
    </reaction>
</comment>
<evidence type="ECO:0000259" key="8">
    <source>
        <dbReference type="Pfam" id="PF02224"/>
    </source>
</evidence>
<evidence type="ECO:0000256" key="3">
    <source>
        <dbReference type="ARBA" id="ARBA00022741"/>
    </source>
</evidence>
<dbReference type="GO" id="GO:0006139">
    <property type="term" value="P:nucleobase-containing compound metabolic process"/>
    <property type="evidence" value="ECO:0007669"/>
    <property type="project" value="InterPro"/>
</dbReference>
<evidence type="ECO:0000256" key="4">
    <source>
        <dbReference type="ARBA" id="ARBA00022777"/>
    </source>
</evidence>
<dbReference type="SUPFAM" id="SSF52540">
    <property type="entry name" value="P-loop containing nucleoside triphosphate hydrolases"/>
    <property type="match status" value="1"/>
</dbReference>
<dbReference type="Gene3D" id="3.40.50.300">
    <property type="entry name" value="P-loop containing nucleotide triphosphate hydrolases"/>
    <property type="match status" value="1"/>
</dbReference>
<feature type="domain" description="Cytidylate kinase" evidence="8">
    <location>
        <begin position="25"/>
        <end position="144"/>
    </location>
</feature>
<dbReference type="GO" id="GO:0005524">
    <property type="term" value="F:ATP binding"/>
    <property type="evidence" value="ECO:0007669"/>
    <property type="project" value="UniProtKB-KW"/>
</dbReference>
<keyword evidence="3" id="KW-0547">Nucleotide-binding</keyword>
<keyword evidence="2" id="KW-0808">Transferase</keyword>
<evidence type="ECO:0000256" key="2">
    <source>
        <dbReference type="ARBA" id="ARBA00022679"/>
    </source>
</evidence>
<dbReference type="Proteomes" id="UP000789759">
    <property type="component" value="Unassembled WGS sequence"/>
</dbReference>
<evidence type="ECO:0000256" key="1">
    <source>
        <dbReference type="ARBA" id="ARBA00012906"/>
    </source>
</evidence>
<evidence type="ECO:0000313" key="9">
    <source>
        <dbReference type="EMBL" id="CAG8805616.1"/>
    </source>
</evidence>
<evidence type="ECO:0000256" key="7">
    <source>
        <dbReference type="ARBA" id="ARBA00048478"/>
    </source>
</evidence>
<keyword evidence="5" id="KW-0067">ATP-binding</keyword>
<dbReference type="Pfam" id="PF02224">
    <property type="entry name" value="Cytidylate_kin"/>
    <property type="match status" value="1"/>
</dbReference>
<evidence type="ECO:0000256" key="6">
    <source>
        <dbReference type="ARBA" id="ARBA00047615"/>
    </source>
</evidence>
<name>A0A9N9K2G4_9GLOM</name>
<dbReference type="GO" id="GO:0036431">
    <property type="term" value="F:dCMP kinase activity"/>
    <property type="evidence" value="ECO:0007669"/>
    <property type="project" value="InterPro"/>
</dbReference>
<organism evidence="9 10">
    <name type="scientific">Cetraspora pellucida</name>
    <dbReference type="NCBI Taxonomy" id="1433469"/>
    <lineage>
        <taxon>Eukaryota</taxon>
        <taxon>Fungi</taxon>
        <taxon>Fungi incertae sedis</taxon>
        <taxon>Mucoromycota</taxon>
        <taxon>Glomeromycotina</taxon>
        <taxon>Glomeromycetes</taxon>
        <taxon>Diversisporales</taxon>
        <taxon>Gigasporaceae</taxon>
        <taxon>Cetraspora</taxon>
    </lineage>
</organism>
<dbReference type="EC" id="2.7.4.25" evidence="1"/>
<reference evidence="9" key="1">
    <citation type="submission" date="2021-06" db="EMBL/GenBank/DDBJ databases">
        <authorList>
            <person name="Kallberg Y."/>
            <person name="Tangrot J."/>
            <person name="Rosling A."/>
        </authorList>
    </citation>
    <scope>NUCLEOTIDE SEQUENCE</scope>
    <source>
        <strain evidence="9">FL966</strain>
    </source>
</reference>
<keyword evidence="4" id="KW-0418">Kinase</keyword>
<evidence type="ECO:0000256" key="5">
    <source>
        <dbReference type="ARBA" id="ARBA00022840"/>
    </source>
</evidence>
<dbReference type="InterPro" id="IPR027417">
    <property type="entry name" value="P-loop_NTPase"/>
</dbReference>
<protein>
    <recommendedName>
        <fullName evidence="1">(d)CMP kinase</fullName>
        <ecNumber evidence="1">2.7.4.25</ecNumber>
    </recommendedName>
</protein>
<keyword evidence="10" id="KW-1185">Reference proteome</keyword>
<dbReference type="AlphaFoldDB" id="A0A9N9K2G4"/>
<dbReference type="OrthoDB" id="10263145at2759"/>
<proteinExistence type="predicted"/>
<comment type="catalytic activity">
    <reaction evidence="7">
        <text>CMP + ATP = CDP + ADP</text>
        <dbReference type="Rhea" id="RHEA:11600"/>
        <dbReference type="ChEBI" id="CHEBI:30616"/>
        <dbReference type="ChEBI" id="CHEBI:58069"/>
        <dbReference type="ChEBI" id="CHEBI:60377"/>
        <dbReference type="ChEBI" id="CHEBI:456216"/>
        <dbReference type="EC" id="2.7.4.25"/>
    </reaction>
</comment>